<evidence type="ECO:0000256" key="5">
    <source>
        <dbReference type="RuleBase" id="RU363032"/>
    </source>
</evidence>
<dbReference type="OrthoDB" id="9775069at2"/>
<comment type="subcellular location">
    <subcellularLocation>
        <location evidence="5">Cell membrane</location>
        <topology evidence="5">Multi-pass membrane protein</topology>
    </subcellularLocation>
    <subcellularLocation>
        <location evidence="1">Membrane</location>
        <topology evidence="1">Multi-pass membrane protein</topology>
    </subcellularLocation>
</comment>
<keyword evidence="4 5" id="KW-0472">Membrane</keyword>
<feature type="transmembrane region" description="Helical" evidence="5">
    <location>
        <begin position="125"/>
        <end position="148"/>
    </location>
</feature>
<comment type="similarity">
    <text evidence="6">Belongs to the binding-protein-dependent transport system permease family. CysTW subfamily.</text>
</comment>
<evidence type="ECO:0000256" key="4">
    <source>
        <dbReference type="ARBA" id="ARBA00023136"/>
    </source>
</evidence>
<feature type="transmembrane region" description="Helical" evidence="5">
    <location>
        <begin position="168"/>
        <end position="190"/>
    </location>
</feature>
<dbReference type="PROSITE" id="PS50928">
    <property type="entry name" value="ABC_TM1"/>
    <property type="match status" value="1"/>
</dbReference>
<comment type="caution">
    <text evidence="8">The sequence shown here is derived from an EMBL/GenBank/DDBJ whole genome shotgun (WGS) entry which is preliminary data.</text>
</comment>
<dbReference type="Proteomes" id="UP000321769">
    <property type="component" value="Unassembled WGS sequence"/>
</dbReference>
<dbReference type="InterPro" id="IPR011864">
    <property type="entry name" value="Phosphate_PstC"/>
</dbReference>
<dbReference type="Pfam" id="PF00528">
    <property type="entry name" value="BPD_transp_1"/>
    <property type="match status" value="1"/>
</dbReference>
<feature type="domain" description="ABC transmembrane type-1" evidence="7">
    <location>
        <begin position="89"/>
        <end position="303"/>
    </location>
</feature>
<name>A0A512HU86_9ACTN</name>
<keyword evidence="6" id="KW-1003">Cell membrane</keyword>
<proteinExistence type="inferred from homology"/>
<feature type="transmembrane region" description="Helical" evidence="5">
    <location>
        <begin position="211"/>
        <end position="232"/>
    </location>
</feature>
<gene>
    <name evidence="8" type="ORF">AFL01nite_13430</name>
</gene>
<dbReference type="EMBL" id="BJZQ01000005">
    <property type="protein sequence ID" value="GEO89016.1"/>
    <property type="molecule type" value="Genomic_DNA"/>
</dbReference>
<evidence type="ECO:0000256" key="3">
    <source>
        <dbReference type="ARBA" id="ARBA00022989"/>
    </source>
</evidence>
<keyword evidence="2 5" id="KW-0812">Transmembrane</keyword>
<keyword evidence="5" id="KW-0813">Transport</keyword>
<sequence length="314" mass="32763">MSQFTQAGPPARAGLPGGPLLTAKRRPGEAVIQGLLIASALLSVAITFGIIVALVEPVIHFFGQVPLGDFFSWTDQGSKDLRPAVLPLLLGTFMVTVIALALAIPLGVGAAMYLSEYATRRTRAWLKPTVELLAGVPSVVYGFFAVFFLTPTVLNGWLGLDVSFTNSLAAGILVGVMIIPTIASLSEDALSAVPQALRQGSLAMGANRMQTSLRVVLPAAISGVAAAVVLGMSRAVGETMIVALAGGSAKNTSPDVGEGHQTMTAFIAQTAQGENPVGTASYNMLFAVALLLFLVTLIINAISIVIVRRYRQVY</sequence>
<keyword evidence="9" id="KW-1185">Reference proteome</keyword>
<dbReference type="GO" id="GO:0005315">
    <property type="term" value="F:phosphate transmembrane transporter activity"/>
    <property type="evidence" value="ECO:0007669"/>
    <property type="project" value="InterPro"/>
</dbReference>
<dbReference type="NCBIfam" id="TIGR02138">
    <property type="entry name" value="phosphate_pstC"/>
    <property type="match status" value="1"/>
</dbReference>
<evidence type="ECO:0000259" key="7">
    <source>
        <dbReference type="PROSITE" id="PS50928"/>
    </source>
</evidence>
<feature type="transmembrane region" description="Helical" evidence="5">
    <location>
        <begin position="284"/>
        <end position="307"/>
    </location>
</feature>
<evidence type="ECO:0000256" key="2">
    <source>
        <dbReference type="ARBA" id="ARBA00022692"/>
    </source>
</evidence>
<dbReference type="PANTHER" id="PTHR42727:SF1">
    <property type="entry name" value="PHOSPHATE TRANSPORT SYSTEM PERMEASE"/>
    <property type="match status" value="1"/>
</dbReference>
<dbReference type="GO" id="GO:0006817">
    <property type="term" value="P:phosphate ion transport"/>
    <property type="evidence" value="ECO:0007669"/>
    <property type="project" value="UniProtKB-KW"/>
</dbReference>
<dbReference type="SUPFAM" id="SSF161098">
    <property type="entry name" value="MetI-like"/>
    <property type="match status" value="1"/>
</dbReference>
<reference evidence="8 9" key="1">
    <citation type="submission" date="2019-07" db="EMBL/GenBank/DDBJ databases">
        <title>Whole genome shotgun sequence of Aeromicrobium flavum NBRC 107625.</title>
        <authorList>
            <person name="Hosoyama A."/>
            <person name="Uohara A."/>
            <person name="Ohji S."/>
            <person name="Ichikawa N."/>
        </authorList>
    </citation>
    <scope>NUCLEOTIDE SEQUENCE [LARGE SCALE GENOMIC DNA]</scope>
    <source>
        <strain evidence="8 9">NBRC 107625</strain>
    </source>
</reference>
<dbReference type="InterPro" id="IPR000515">
    <property type="entry name" value="MetI-like"/>
</dbReference>
<dbReference type="RefSeq" id="WP_146826720.1">
    <property type="nucleotide sequence ID" value="NZ_BAAAYQ010000001.1"/>
</dbReference>
<evidence type="ECO:0000256" key="1">
    <source>
        <dbReference type="ARBA" id="ARBA00004141"/>
    </source>
</evidence>
<evidence type="ECO:0000313" key="9">
    <source>
        <dbReference type="Proteomes" id="UP000321769"/>
    </source>
</evidence>
<organism evidence="8 9">
    <name type="scientific">Aeromicrobium flavum</name>
    <dbReference type="NCBI Taxonomy" id="416568"/>
    <lineage>
        <taxon>Bacteria</taxon>
        <taxon>Bacillati</taxon>
        <taxon>Actinomycetota</taxon>
        <taxon>Actinomycetes</taxon>
        <taxon>Propionibacteriales</taxon>
        <taxon>Nocardioidaceae</taxon>
        <taxon>Aeromicrobium</taxon>
    </lineage>
</organism>
<keyword evidence="3 5" id="KW-1133">Transmembrane helix</keyword>
<feature type="transmembrane region" description="Helical" evidence="5">
    <location>
        <begin position="88"/>
        <end position="113"/>
    </location>
</feature>
<evidence type="ECO:0000313" key="8">
    <source>
        <dbReference type="EMBL" id="GEO89016.1"/>
    </source>
</evidence>
<protein>
    <recommendedName>
        <fullName evidence="6">Phosphate transport system permease protein</fullName>
    </recommendedName>
</protein>
<comment type="function">
    <text evidence="6">Part of the binding-protein-dependent transport system for phosphate; probably responsible for the translocation of the substrate across the membrane.</text>
</comment>
<dbReference type="InterPro" id="IPR035906">
    <property type="entry name" value="MetI-like_sf"/>
</dbReference>
<evidence type="ECO:0000256" key="6">
    <source>
        <dbReference type="RuleBase" id="RU363054"/>
    </source>
</evidence>
<dbReference type="Gene3D" id="1.10.3720.10">
    <property type="entry name" value="MetI-like"/>
    <property type="match status" value="1"/>
</dbReference>
<dbReference type="CDD" id="cd06261">
    <property type="entry name" value="TM_PBP2"/>
    <property type="match status" value="1"/>
</dbReference>
<dbReference type="GO" id="GO:0005886">
    <property type="term" value="C:plasma membrane"/>
    <property type="evidence" value="ECO:0007669"/>
    <property type="project" value="UniProtKB-SubCell"/>
</dbReference>
<accession>A0A512HU86</accession>
<dbReference type="PANTHER" id="PTHR42727">
    <property type="entry name" value="PHOSPHATE TRANSPORT SYSTEM PERMEASE PROTEIN"/>
    <property type="match status" value="1"/>
</dbReference>
<keyword evidence="6" id="KW-0592">Phosphate transport</keyword>
<dbReference type="AlphaFoldDB" id="A0A512HU86"/>
<feature type="transmembrane region" description="Helical" evidence="5">
    <location>
        <begin position="34"/>
        <end position="55"/>
    </location>
</feature>